<feature type="signal peptide" evidence="1">
    <location>
        <begin position="1"/>
        <end position="21"/>
    </location>
</feature>
<keyword evidence="4" id="KW-1185">Reference proteome</keyword>
<organism evidence="3 4">
    <name type="scientific">Lasius niger</name>
    <name type="common">Black garden ant</name>
    <dbReference type="NCBI Taxonomy" id="67767"/>
    <lineage>
        <taxon>Eukaryota</taxon>
        <taxon>Metazoa</taxon>
        <taxon>Ecdysozoa</taxon>
        <taxon>Arthropoda</taxon>
        <taxon>Hexapoda</taxon>
        <taxon>Insecta</taxon>
        <taxon>Pterygota</taxon>
        <taxon>Neoptera</taxon>
        <taxon>Endopterygota</taxon>
        <taxon>Hymenoptera</taxon>
        <taxon>Apocrita</taxon>
        <taxon>Aculeata</taxon>
        <taxon>Formicoidea</taxon>
        <taxon>Formicidae</taxon>
        <taxon>Formicinae</taxon>
        <taxon>Lasius</taxon>
        <taxon>Lasius</taxon>
    </lineage>
</organism>
<sequence>MTAETVATAFIFIWVSRFGVADKVTTDQGRQFESNLFQSLSRLLGALVRHTTPYHPSANGMVERRHRTYKAALRCKLEESTSWVDELPLILLGLRSCLTQDSDVTVAERVYGTTIRLPSCFIEVQDEPKHPMENSYVAASLRQRCQEIGPVKDSRHGQRKLFKSKSLDSCSHVFMRHEGIRKSLDTPYDGPYRVLDRNEKYFRLQIEGREVSVSV</sequence>
<dbReference type="PANTHER" id="PTHR38681:SF1">
    <property type="entry name" value="RETROVIRUS-RELATED POL POLYPROTEIN FROM TRANSPOSON 412-LIKE PROTEIN"/>
    <property type="match status" value="1"/>
</dbReference>
<dbReference type="PaxDb" id="67767-A0A0J7JUQ9"/>
<protein>
    <submittedName>
        <fullName evidence="3">Gag-pol protein</fullName>
    </submittedName>
</protein>
<reference evidence="3 4" key="1">
    <citation type="submission" date="2015-04" db="EMBL/GenBank/DDBJ databases">
        <title>Lasius niger genome sequencing.</title>
        <authorList>
            <person name="Konorov E.A."/>
            <person name="Nikitin M.A."/>
            <person name="Kirill M.V."/>
            <person name="Chang P."/>
        </authorList>
    </citation>
    <scope>NUCLEOTIDE SEQUENCE [LARGE SCALE GENOMIC DNA]</scope>
    <source>
        <tissue evidence="3">Whole</tissue>
    </source>
</reference>
<evidence type="ECO:0000256" key="1">
    <source>
        <dbReference type="SAM" id="SignalP"/>
    </source>
</evidence>
<dbReference type="InterPro" id="IPR001584">
    <property type="entry name" value="Integrase_cat-core"/>
</dbReference>
<dbReference type="PANTHER" id="PTHR38681">
    <property type="entry name" value="RETROVIRUS-RELATED POL POLYPROTEIN FROM TRANSPOSON 412-LIKE PROTEIN-RELATED"/>
    <property type="match status" value="1"/>
</dbReference>
<dbReference type="AlphaFoldDB" id="A0A0J7JUQ9"/>
<dbReference type="SUPFAM" id="SSF53098">
    <property type="entry name" value="Ribonuclease H-like"/>
    <property type="match status" value="1"/>
</dbReference>
<dbReference type="PROSITE" id="PS50994">
    <property type="entry name" value="INTEGRASE"/>
    <property type="match status" value="1"/>
</dbReference>
<dbReference type="OrthoDB" id="422540at2759"/>
<evidence type="ECO:0000313" key="4">
    <source>
        <dbReference type="Proteomes" id="UP000036403"/>
    </source>
</evidence>
<accession>A0A0J7JUQ9</accession>
<feature type="domain" description="Integrase catalytic" evidence="2">
    <location>
        <begin position="1"/>
        <end position="126"/>
    </location>
</feature>
<feature type="chain" id="PRO_5005289799" evidence="1">
    <location>
        <begin position="22"/>
        <end position="215"/>
    </location>
</feature>
<evidence type="ECO:0000259" key="2">
    <source>
        <dbReference type="PROSITE" id="PS50994"/>
    </source>
</evidence>
<comment type="caution">
    <text evidence="3">The sequence shown here is derived from an EMBL/GenBank/DDBJ whole genome shotgun (WGS) entry which is preliminary data.</text>
</comment>
<evidence type="ECO:0000313" key="3">
    <source>
        <dbReference type="EMBL" id="KMQ81844.1"/>
    </source>
</evidence>
<dbReference type="Proteomes" id="UP000036403">
    <property type="component" value="Unassembled WGS sequence"/>
</dbReference>
<feature type="non-terminal residue" evidence="3">
    <location>
        <position position="215"/>
    </location>
</feature>
<keyword evidence="1" id="KW-0732">Signal</keyword>
<dbReference type="Gene3D" id="3.30.420.10">
    <property type="entry name" value="Ribonuclease H-like superfamily/Ribonuclease H"/>
    <property type="match status" value="1"/>
</dbReference>
<dbReference type="EMBL" id="LBMM01030982">
    <property type="protein sequence ID" value="KMQ81844.1"/>
    <property type="molecule type" value="Genomic_DNA"/>
</dbReference>
<gene>
    <name evidence="3" type="ORF">RF55_25014</name>
</gene>
<dbReference type="GO" id="GO:0015074">
    <property type="term" value="P:DNA integration"/>
    <property type="evidence" value="ECO:0007669"/>
    <property type="project" value="InterPro"/>
</dbReference>
<dbReference type="STRING" id="67767.A0A0J7JUQ9"/>
<dbReference type="GO" id="GO:0003676">
    <property type="term" value="F:nucleic acid binding"/>
    <property type="evidence" value="ECO:0007669"/>
    <property type="project" value="InterPro"/>
</dbReference>
<dbReference type="InterPro" id="IPR012337">
    <property type="entry name" value="RNaseH-like_sf"/>
</dbReference>
<name>A0A0J7JUQ9_LASNI</name>
<proteinExistence type="predicted"/>
<dbReference type="InterPro" id="IPR036397">
    <property type="entry name" value="RNaseH_sf"/>
</dbReference>